<dbReference type="AlphaFoldDB" id="A0A644TQQ4"/>
<dbReference type="InterPro" id="IPR002545">
    <property type="entry name" value="CheW-lke_dom"/>
</dbReference>
<accession>A0A644TQQ4</accession>
<dbReference type="PANTHER" id="PTHR22617">
    <property type="entry name" value="CHEMOTAXIS SENSOR HISTIDINE KINASE-RELATED"/>
    <property type="match status" value="1"/>
</dbReference>
<dbReference type="GO" id="GO:0006935">
    <property type="term" value="P:chemotaxis"/>
    <property type="evidence" value="ECO:0007669"/>
    <property type="project" value="InterPro"/>
</dbReference>
<protein>
    <submittedName>
        <fullName evidence="2">Chemotaxis protein CheW</fullName>
    </submittedName>
</protein>
<dbReference type="GO" id="GO:0007165">
    <property type="term" value="P:signal transduction"/>
    <property type="evidence" value="ECO:0007669"/>
    <property type="project" value="InterPro"/>
</dbReference>
<dbReference type="PROSITE" id="PS50851">
    <property type="entry name" value="CHEW"/>
    <property type="match status" value="1"/>
</dbReference>
<sequence>MKIGNIQRRSDENGVSISQVREIIQYNNVTRLPNTPEFMEGIISLRGTVIPVIELARRFGLSVDGWNDRQAIIVEIVGQEIGVIVTEVTEVLLLSGGRWKLHLR</sequence>
<dbReference type="InterPro" id="IPR036061">
    <property type="entry name" value="CheW-like_dom_sf"/>
</dbReference>
<gene>
    <name evidence="2" type="primary">cheW_7</name>
    <name evidence="2" type="ORF">SDC9_15077</name>
</gene>
<name>A0A644TQQ4_9ZZZZ</name>
<organism evidence="2">
    <name type="scientific">bioreactor metagenome</name>
    <dbReference type="NCBI Taxonomy" id="1076179"/>
    <lineage>
        <taxon>unclassified sequences</taxon>
        <taxon>metagenomes</taxon>
        <taxon>ecological metagenomes</taxon>
    </lineage>
</organism>
<dbReference type="PANTHER" id="PTHR22617:SF23">
    <property type="entry name" value="CHEMOTAXIS PROTEIN CHEW"/>
    <property type="match status" value="1"/>
</dbReference>
<dbReference type="EMBL" id="VSSQ01000046">
    <property type="protein sequence ID" value="MPL69338.1"/>
    <property type="molecule type" value="Genomic_DNA"/>
</dbReference>
<evidence type="ECO:0000259" key="1">
    <source>
        <dbReference type="PROSITE" id="PS50851"/>
    </source>
</evidence>
<dbReference type="GO" id="GO:0005829">
    <property type="term" value="C:cytosol"/>
    <property type="evidence" value="ECO:0007669"/>
    <property type="project" value="TreeGrafter"/>
</dbReference>
<reference evidence="2" key="1">
    <citation type="submission" date="2019-08" db="EMBL/GenBank/DDBJ databases">
        <authorList>
            <person name="Kucharzyk K."/>
            <person name="Murdoch R.W."/>
            <person name="Higgins S."/>
            <person name="Loffler F."/>
        </authorList>
    </citation>
    <scope>NUCLEOTIDE SEQUENCE</scope>
</reference>
<evidence type="ECO:0000313" key="2">
    <source>
        <dbReference type="EMBL" id="MPL69338.1"/>
    </source>
</evidence>
<proteinExistence type="predicted"/>
<comment type="caution">
    <text evidence="2">The sequence shown here is derived from an EMBL/GenBank/DDBJ whole genome shotgun (WGS) entry which is preliminary data.</text>
</comment>
<dbReference type="SMART" id="SM00260">
    <property type="entry name" value="CheW"/>
    <property type="match status" value="1"/>
</dbReference>
<feature type="domain" description="CheW-like" evidence="1">
    <location>
        <begin position="1"/>
        <end position="104"/>
    </location>
</feature>
<dbReference type="Pfam" id="PF01584">
    <property type="entry name" value="CheW"/>
    <property type="match status" value="1"/>
</dbReference>
<dbReference type="SUPFAM" id="SSF50341">
    <property type="entry name" value="CheW-like"/>
    <property type="match status" value="1"/>
</dbReference>
<dbReference type="InterPro" id="IPR039315">
    <property type="entry name" value="CheW"/>
</dbReference>
<dbReference type="Gene3D" id="2.40.50.180">
    <property type="entry name" value="CheA-289, Domain 4"/>
    <property type="match status" value="1"/>
</dbReference>